<dbReference type="RefSeq" id="XP_037144103.1">
    <property type="nucleotide sequence ID" value="XM_037288208.1"/>
</dbReference>
<accession>A0A7H9B125</accession>
<keyword evidence="2" id="KW-0175">Coiled coil</keyword>
<evidence type="ECO:0000256" key="2">
    <source>
        <dbReference type="SAM" id="Coils"/>
    </source>
</evidence>
<evidence type="ECO:0000313" key="5">
    <source>
        <dbReference type="Proteomes" id="UP000509704"/>
    </source>
</evidence>
<dbReference type="InterPro" id="IPR008532">
    <property type="entry name" value="NFACT_RNA-bd"/>
</dbReference>
<reference evidence="4 5" key="1">
    <citation type="submission" date="2020-07" db="EMBL/GenBank/DDBJ databases">
        <title>The yeast mating-type switching endonuclease HO is a domesticated member of an unorthodox homing genetic element family.</title>
        <authorList>
            <person name="Coughlan A.Y."/>
            <person name="Lombardi L."/>
            <person name="Braun-Galleani S."/>
            <person name="Martos A.R."/>
            <person name="Galeote V."/>
            <person name="Bigey F."/>
            <person name="Dequin S."/>
            <person name="Byrne K.P."/>
            <person name="Wolfe K.H."/>
        </authorList>
    </citation>
    <scope>NUCLEOTIDE SEQUENCE [LARGE SCALE GENOMIC DNA]</scope>
    <source>
        <strain evidence="4 5">NRRL Y-6702</strain>
    </source>
</reference>
<dbReference type="EMBL" id="CP058607">
    <property type="protein sequence ID" value="QLG72375.1"/>
    <property type="molecule type" value="Genomic_DNA"/>
</dbReference>
<dbReference type="GeneID" id="59236099"/>
<dbReference type="KEGG" id="zmk:HG535_0D00820"/>
<proteinExistence type="inferred from homology"/>
<dbReference type="PANTHER" id="PTHR13049">
    <property type="entry name" value="DUF814-RELATED"/>
    <property type="match status" value="1"/>
</dbReference>
<evidence type="ECO:0000313" key="4">
    <source>
        <dbReference type="EMBL" id="QLG72375.1"/>
    </source>
</evidence>
<dbReference type="AlphaFoldDB" id="A0A7H9B125"/>
<gene>
    <name evidence="4" type="ORF">HG535_0D00820</name>
</gene>
<dbReference type="InterPro" id="IPR039730">
    <property type="entry name" value="Jlp2/Ccd25"/>
</dbReference>
<feature type="domain" description="NFACT RNA-binding" evidence="3">
    <location>
        <begin position="1"/>
        <end position="116"/>
    </location>
</feature>
<dbReference type="PANTHER" id="PTHR13049:SF2">
    <property type="entry name" value="COILED-COIL DOMAIN-CONTAINING PROTEIN 25"/>
    <property type="match status" value="1"/>
</dbReference>
<dbReference type="OrthoDB" id="200398at2759"/>
<feature type="coiled-coil region" evidence="2">
    <location>
        <begin position="168"/>
        <end position="198"/>
    </location>
</feature>
<evidence type="ECO:0000259" key="3">
    <source>
        <dbReference type="Pfam" id="PF05670"/>
    </source>
</evidence>
<comment type="similarity">
    <text evidence="1">Belongs to the CCDC25 family.</text>
</comment>
<sequence length="203" mass="24108">MVYFYQSQPEGSLRSYQVVTGKDKFENDLLIKWGYRELGYVWFHVDNYSSGHIYLKLFADEKSIADVPQEVVNDCLQLCKSESIQGNKMSHCTILCTPWHNLRKSKDFKPGEVSFKSLQRCQKLVCHGRDQKLLNRLAKTRVELFEDVEETLHRAKKTKDGDFFLNYIQVMKERLLEEEKERKRLKKLSKKREISRENIHQDV</sequence>
<dbReference type="Pfam" id="PF05670">
    <property type="entry name" value="NFACT-R_1"/>
    <property type="match status" value="1"/>
</dbReference>
<protein>
    <recommendedName>
        <fullName evidence="3">NFACT RNA-binding domain-containing protein</fullName>
    </recommendedName>
</protein>
<evidence type="ECO:0000256" key="1">
    <source>
        <dbReference type="ARBA" id="ARBA00008998"/>
    </source>
</evidence>
<name>A0A7H9B125_ZYGMR</name>
<keyword evidence="5" id="KW-1185">Reference proteome</keyword>
<organism evidence="4 5">
    <name type="scientific">Zygotorulaspora mrakii</name>
    <name type="common">Zygosaccharomyces mrakii</name>
    <dbReference type="NCBI Taxonomy" id="42260"/>
    <lineage>
        <taxon>Eukaryota</taxon>
        <taxon>Fungi</taxon>
        <taxon>Dikarya</taxon>
        <taxon>Ascomycota</taxon>
        <taxon>Saccharomycotina</taxon>
        <taxon>Saccharomycetes</taxon>
        <taxon>Saccharomycetales</taxon>
        <taxon>Saccharomycetaceae</taxon>
        <taxon>Zygotorulaspora</taxon>
    </lineage>
</organism>
<dbReference type="Proteomes" id="UP000509704">
    <property type="component" value="Chromosome 4"/>
</dbReference>